<comment type="caution">
    <text evidence="2">The sequence shown here is derived from an EMBL/GenBank/DDBJ whole genome shotgun (WGS) entry which is preliminary data.</text>
</comment>
<dbReference type="GO" id="GO:0016567">
    <property type="term" value="P:protein ubiquitination"/>
    <property type="evidence" value="ECO:0007669"/>
    <property type="project" value="InterPro"/>
</dbReference>
<dbReference type="EMBL" id="JAQJAE010000001">
    <property type="protein sequence ID" value="KAJ5616772.1"/>
    <property type="molecule type" value="Genomic_DNA"/>
</dbReference>
<dbReference type="GO" id="GO:0004842">
    <property type="term" value="F:ubiquitin-protein transferase activity"/>
    <property type="evidence" value="ECO:0007669"/>
    <property type="project" value="InterPro"/>
</dbReference>
<evidence type="ECO:0000313" key="2">
    <source>
        <dbReference type="EMBL" id="KAJ5616772.1"/>
    </source>
</evidence>
<keyword evidence="3" id="KW-1185">Reference proteome</keyword>
<dbReference type="Proteomes" id="UP001213799">
    <property type="component" value="Unassembled WGS sequence"/>
</dbReference>
<sequence>MTSLIKEDLANIANSTIGRHRAILRNSGDAALSPGETASSAKYITSGDSDEDLLGESSNDDIAETSEEETETRHACTSCTEEYPLSNIFQTECAHNYCREFILRLSENSPTNESLYPPRCCRQPIRAPTAVEDMIGIEMTKRSKERKTETSASERTYRSNKTCARYIPPHNIRRGVGICQFCTARTCAGCKKQGHRGDCNYEDTNKQRIARDDAKANNERANDVLLEELAKKKKWQRCPNCSRMI</sequence>
<reference evidence="2" key="2">
    <citation type="submission" date="2023-01" db="EMBL/GenBank/DDBJ databases">
        <authorList>
            <person name="Petersen C."/>
        </authorList>
    </citation>
    <scope>NUCLEOTIDE SEQUENCE</scope>
    <source>
        <strain evidence="2">IBT 12815</strain>
    </source>
</reference>
<evidence type="ECO:0000313" key="3">
    <source>
        <dbReference type="Proteomes" id="UP001213799"/>
    </source>
</evidence>
<organism evidence="2 3">
    <name type="scientific">Penicillium hordei</name>
    <dbReference type="NCBI Taxonomy" id="40994"/>
    <lineage>
        <taxon>Eukaryota</taxon>
        <taxon>Fungi</taxon>
        <taxon>Dikarya</taxon>
        <taxon>Ascomycota</taxon>
        <taxon>Pezizomycotina</taxon>
        <taxon>Eurotiomycetes</taxon>
        <taxon>Eurotiomycetidae</taxon>
        <taxon>Eurotiales</taxon>
        <taxon>Aspergillaceae</taxon>
        <taxon>Penicillium</taxon>
    </lineage>
</organism>
<dbReference type="RefSeq" id="XP_056757939.1">
    <property type="nucleotide sequence ID" value="XM_056892944.1"/>
</dbReference>
<name>A0AAD6H8G4_9EURO</name>
<dbReference type="InterPro" id="IPR031127">
    <property type="entry name" value="E3_UB_ligase_RBR"/>
</dbReference>
<reference evidence="2" key="1">
    <citation type="journal article" date="2023" name="IMA Fungus">
        <title>Comparative genomic study of the Penicillium genus elucidates a diverse pangenome and 15 lateral gene transfer events.</title>
        <authorList>
            <person name="Petersen C."/>
            <person name="Sorensen T."/>
            <person name="Nielsen M.R."/>
            <person name="Sondergaard T.E."/>
            <person name="Sorensen J.L."/>
            <person name="Fitzpatrick D.A."/>
            <person name="Frisvad J.C."/>
            <person name="Nielsen K.L."/>
        </authorList>
    </citation>
    <scope>NUCLEOTIDE SEQUENCE</scope>
    <source>
        <strain evidence="2">IBT 12815</strain>
    </source>
</reference>
<evidence type="ECO:0000256" key="1">
    <source>
        <dbReference type="SAM" id="MobiDB-lite"/>
    </source>
</evidence>
<feature type="region of interest" description="Disordered" evidence="1">
    <location>
        <begin position="28"/>
        <end position="71"/>
    </location>
</feature>
<feature type="compositionally biased region" description="Polar residues" evidence="1">
    <location>
        <begin position="36"/>
        <end position="47"/>
    </location>
</feature>
<accession>A0AAD6H8G4</accession>
<proteinExistence type="predicted"/>
<dbReference type="GeneID" id="81583186"/>
<dbReference type="PANTHER" id="PTHR11685">
    <property type="entry name" value="RBR FAMILY RING FINGER AND IBR DOMAIN-CONTAINING"/>
    <property type="match status" value="1"/>
</dbReference>
<gene>
    <name evidence="2" type="ORF">N7537_001886</name>
</gene>
<feature type="compositionally biased region" description="Acidic residues" evidence="1">
    <location>
        <begin position="48"/>
        <end position="70"/>
    </location>
</feature>
<dbReference type="AlphaFoldDB" id="A0AAD6H8G4"/>
<protein>
    <submittedName>
        <fullName evidence="2">Uncharacterized protein</fullName>
    </submittedName>
</protein>